<keyword evidence="7" id="KW-0436">Ligase</keyword>
<dbReference type="InterPro" id="IPR013221">
    <property type="entry name" value="Mur_ligase_cen"/>
</dbReference>
<dbReference type="GO" id="GO:0005737">
    <property type="term" value="C:cytoplasm"/>
    <property type="evidence" value="ECO:0007669"/>
    <property type="project" value="UniProtKB-SubCell"/>
</dbReference>
<dbReference type="EMBL" id="AYKG01000021">
    <property type="protein sequence ID" value="ROO28436.1"/>
    <property type="molecule type" value="Genomic_DNA"/>
</dbReference>
<feature type="domain" description="Mur ligase central" evidence="11">
    <location>
        <begin position="116"/>
        <end position="323"/>
    </location>
</feature>
<dbReference type="GO" id="GO:0008765">
    <property type="term" value="F:UDP-N-acetylmuramoylalanyl-D-glutamate-2,6-diaminopimelate ligase activity"/>
    <property type="evidence" value="ECO:0007669"/>
    <property type="project" value="UniProtKB-UniRule"/>
</dbReference>
<dbReference type="GO" id="GO:0071555">
    <property type="term" value="P:cell wall organization"/>
    <property type="evidence" value="ECO:0007669"/>
    <property type="project" value="UniProtKB-KW"/>
</dbReference>
<dbReference type="EC" id="6.3.2.13" evidence="7"/>
<dbReference type="Gene3D" id="3.40.1190.10">
    <property type="entry name" value="Mur-like, catalytic domain"/>
    <property type="match status" value="1"/>
</dbReference>
<evidence type="ECO:0000256" key="3">
    <source>
        <dbReference type="ARBA" id="ARBA00022960"/>
    </source>
</evidence>
<name>A0A423PS43_9GAMM</name>
<comment type="cofactor">
    <cofactor evidence="7">
        <name>Mg(2+)</name>
        <dbReference type="ChEBI" id="CHEBI:18420"/>
    </cofactor>
</comment>
<proteinExistence type="inferred from homology"/>
<dbReference type="GO" id="GO:0005524">
    <property type="term" value="F:ATP binding"/>
    <property type="evidence" value="ECO:0007669"/>
    <property type="project" value="UniProtKB-UniRule"/>
</dbReference>
<keyword evidence="7" id="KW-0963">Cytoplasm</keyword>
<keyword evidence="7" id="KW-0067">ATP-binding</keyword>
<reference evidence="12 13" key="1">
    <citation type="submission" date="2013-10" db="EMBL/GenBank/DDBJ databases">
        <title>Salinisphaera japonica YTM-1 Genome Sequencing.</title>
        <authorList>
            <person name="Lai Q."/>
            <person name="Li C."/>
            <person name="Shao Z."/>
        </authorList>
    </citation>
    <scope>NUCLEOTIDE SEQUENCE [LARGE SCALE GENOMIC DNA]</scope>
    <source>
        <strain evidence="12 13">YTM-1</strain>
    </source>
</reference>
<dbReference type="InterPro" id="IPR004101">
    <property type="entry name" value="Mur_ligase_C"/>
</dbReference>
<dbReference type="SUPFAM" id="SSF53623">
    <property type="entry name" value="MurD-like peptide ligases, catalytic domain"/>
    <property type="match status" value="1"/>
</dbReference>
<feature type="modified residue" description="N6-carboxylysine" evidence="7">
    <location>
        <position position="227"/>
    </location>
</feature>
<feature type="binding site" evidence="7">
    <location>
        <position position="195"/>
    </location>
    <ligand>
        <name>UDP-N-acetyl-alpha-D-muramoyl-L-alanyl-D-glutamate</name>
        <dbReference type="ChEBI" id="CHEBI:83900"/>
    </ligand>
</feature>
<evidence type="ECO:0000259" key="10">
    <source>
        <dbReference type="Pfam" id="PF02875"/>
    </source>
</evidence>
<feature type="binding site" evidence="7">
    <location>
        <position position="35"/>
    </location>
    <ligand>
        <name>UDP-N-acetyl-alpha-D-muramoyl-L-alanyl-D-glutamate</name>
        <dbReference type="ChEBI" id="CHEBI:83900"/>
    </ligand>
</feature>
<dbReference type="InParanoid" id="A0A423PS43"/>
<feature type="binding site" evidence="7">
    <location>
        <position position="193"/>
    </location>
    <ligand>
        <name>UDP-N-acetyl-alpha-D-muramoyl-L-alanyl-D-glutamate</name>
        <dbReference type="ChEBI" id="CHEBI:83900"/>
    </ligand>
</feature>
<dbReference type="OrthoDB" id="9800958at2"/>
<dbReference type="GO" id="GO:0051301">
    <property type="term" value="P:cell division"/>
    <property type="evidence" value="ECO:0007669"/>
    <property type="project" value="UniProtKB-KW"/>
</dbReference>
<dbReference type="InterPro" id="IPR036565">
    <property type="entry name" value="Mur-like_cat_sf"/>
</dbReference>
<dbReference type="Gene3D" id="3.90.190.20">
    <property type="entry name" value="Mur ligase, C-terminal domain"/>
    <property type="match status" value="1"/>
</dbReference>
<evidence type="ECO:0000256" key="2">
    <source>
        <dbReference type="ARBA" id="ARBA00022618"/>
    </source>
</evidence>
<dbReference type="InterPro" id="IPR036615">
    <property type="entry name" value="Mur_ligase_C_dom_sf"/>
</dbReference>
<evidence type="ECO:0000259" key="11">
    <source>
        <dbReference type="Pfam" id="PF08245"/>
    </source>
</evidence>
<feature type="domain" description="Mur ligase C-terminal" evidence="10">
    <location>
        <begin position="346"/>
        <end position="481"/>
    </location>
</feature>
<comment type="caution">
    <text evidence="7">Lacks conserved residue(s) required for the propagation of feature annotation.</text>
</comment>
<dbReference type="Gene3D" id="3.40.1390.10">
    <property type="entry name" value="MurE/MurF, N-terminal domain"/>
    <property type="match status" value="1"/>
</dbReference>
<protein>
    <recommendedName>
        <fullName evidence="7">UDP-N-acetylmuramoyl-L-alanyl-D-glutamate--2,6-diaminopimelate ligase</fullName>
        <ecNumber evidence="7">6.3.2.13</ecNumber>
    </recommendedName>
    <alternativeName>
        <fullName evidence="7">Meso-A2pm-adding enzyme</fullName>
    </alternativeName>
    <alternativeName>
        <fullName evidence="7">Meso-diaminopimelate-adding enzyme</fullName>
    </alternativeName>
    <alternativeName>
        <fullName evidence="7">UDP-MurNAc-L-Ala-D-Glu:meso-diaminopimelate ligase</fullName>
    </alternativeName>
    <alternativeName>
        <fullName evidence="7">UDP-MurNAc-tripeptide synthetase</fullName>
    </alternativeName>
    <alternativeName>
        <fullName evidence="7">UDP-N-acetylmuramyl-tripeptide synthetase</fullName>
    </alternativeName>
</protein>
<dbReference type="PANTHER" id="PTHR23135:SF4">
    <property type="entry name" value="UDP-N-ACETYLMURAMOYL-L-ALANYL-D-GLUTAMATE--2,6-DIAMINOPIMELATE LIGASE MURE HOMOLOG, CHLOROPLASTIC"/>
    <property type="match status" value="1"/>
</dbReference>
<dbReference type="Proteomes" id="UP000285310">
    <property type="component" value="Unassembled WGS sequence"/>
</dbReference>
<dbReference type="Pfam" id="PF01225">
    <property type="entry name" value="Mur_ligase"/>
    <property type="match status" value="1"/>
</dbReference>
<organism evidence="12 13">
    <name type="scientific">Salinisphaera japonica YTM-1</name>
    <dbReference type="NCBI Taxonomy" id="1209778"/>
    <lineage>
        <taxon>Bacteria</taxon>
        <taxon>Pseudomonadati</taxon>
        <taxon>Pseudomonadota</taxon>
        <taxon>Gammaproteobacteria</taxon>
        <taxon>Salinisphaerales</taxon>
        <taxon>Salinisphaeraceae</taxon>
        <taxon>Salinisphaera</taxon>
    </lineage>
</organism>
<evidence type="ECO:0000256" key="6">
    <source>
        <dbReference type="ARBA" id="ARBA00023316"/>
    </source>
</evidence>
<dbReference type="InterPro" id="IPR005761">
    <property type="entry name" value="UDP-N-AcMur-Glu-dNH2Pim_ligase"/>
</dbReference>
<keyword evidence="4 7" id="KW-0573">Peptidoglycan synthesis</keyword>
<dbReference type="HAMAP" id="MF_00208">
    <property type="entry name" value="MurE"/>
    <property type="match status" value="1"/>
</dbReference>
<evidence type="ECO:0000256" key="5">
    <source>
        <dbReference type="ARBA" id="ARBA00023306"/>
    </source>
</evidence>
<feature type="binding site" evidence="7">
    <location>
        <position position="401"/>
    </location>
    <ligand>
        <name>meso-2,6-diaminopimelate</name>
        <dbReference type="ChEBI" id="CHEBI:57791"/>
    </ligand>
</feature>
<dbReference type="GO" id="GO:0008360">
    <property type="term" value="P:regulation of cell shape"/>
    <property type="evidence" value="ECO:0007669"/>
    <property type="project" value="UniProtKB-KW"/>
</dbReference>
<feature type="binding site" evidence="7">
    <location>
        <begin position="424"/>
        <end position="427"/>
    </location>
    <ligand>
        <name>meso-2,6-diaminopimelate</name>
        <dbReference type="ChEBI" id="CHEBI:57791"/>
    </ligand>
</feature>
<comment type="function">
    <text evidence="7">Catalyzes the addition of meso-diaminopimelic acid to the nucleotide precursor UDP-N-acetylmuramoyl-L-alanyl-D-glutamate (UMAG) in the biosynthesis of bacterial cell-wall peptidoglycan.</text>
</comment>
<feature type="binding site" evidence="7">
    <location>
        <position position="187"/>
    </location>
    <ligand>
        <name>UDP-N-acetyl-alpha-D-muramoyl-L-alanyl-D-glutamate</name>
        <dbReference type="ChEBI" id="CHEBI:83900"/>
    </ligand>
</feature>
<dbReference type="AlphaFoldDB" id="A0A423PS43"/>
<comment type="caution">
    <text evidence="12">The sequence shown here is derived from an EMBL/GenBank/DDBJ whole genome shotgun (WGS) entry which is preliminary data.</text>
</comment>
<feature type="short sequence motif" description="Meso-diaminopimelate recognition motif" evidence="7">
    <location>
        <begin position="424"/>
        <end position="427"/>
    </location>
</feature>
<keyword evidence="3 7" id="KW-0133">Cell shape</keyword>
<dbReference type="UniPathway" id="UPA00219"/>
<evidence type="ECO:0000259" key="9">
    <source>
        <dbReference type="Pfam" id="PF01225"/>
    </source>
</evidence>
<comment type="similarity">
    <text evidence="1 7">Belongs to the MurCDEF family. MurE subfamily.</text>
</comment>
<dbReference type="InterPro" id="IPR035911">
    <property type="entry name" value="MurE/MurF_N"/>
</dbReference>
<dbReference type="NCBIfam" id="NF001126">
    <property type="entry name" value="PRK00139.1-4"/>
    <property type="match status" value="1"/>
</dbReference>
<evidence type="ECO:0000313" key="13">
    <source>
        <dbReference type="Proteomes" id="UP000285310"/>
    </source>
</evidence>
<gene>
    <name evidence="7" type="primary">murE</name>
    <name evidence="12" type="ORF">SAJA_07775</name>
</gene>
<comment type="pathway">
    <text evidence="7 8">Cell wall biogenesis; peptidoglycan biosynthesis.</text>
</comment>
<evidence type="ECO:0000256" key="7">
    <source>
        <dbReference type="HAMAP-Rule" id="MF_00208"/>
    </source>
</evidence>
<dbReference type="FunCoup" id="A0A423PS43">
    <property type="interactions" value="584"/>
</dbReference>
<keyword evidence="2 7" id="KW-0132">Cell division</keyword>
<evidence type="ECO:0000256" key="8">
    <source>
        <dbReference type="RuleBase" id="RU004135"/>
    </source>
</evidence>
<evidence type="ECO:0000256" key="1">
    <source>
        <dbReference type="ARBA" id="ARBA00005898"/>
    </source>
</evidence>
<keyword evidence="7" id="KW-0460">Magnesium</keyword>
<comment type="subcellular location">
    <subcellularLocation>
        <location evidence="7 8">Cytoplasm</location>
    </subcellularLocation>
</comment>
<accession>A0A423PS43</accession>
<feature type="domain" description="Mur ligase N-terminal catalytic" evidence="9">
    <location>
        <begin position="29"/>
        <end position="104"/>
    </location>
</feature>
<keyword evidence="6 7" id="KW-0961">Cell wall biogenesis/degradation</keyword>
<dbReference type="SUPFAM" id="SSF63418">
    <property type="entry name" value="MurE/MurF N-terminal domain"/>
    <property type="match status" value="1"/>
</dbReference>
<comment type="catalytic activity">
    <reaction evidence="7">
        <text>UDP-N-acetyl-alpha-D-muramoyl-L-alanyl-D-glutamate + meso-2,6-diaminopimelate + ATP = UDP-N-acetyl-alpha-D-muramoyl-L-alanyl-gamma-D-glutamyl-meso-2,6-diaminopimelate + ADP + phosphate + H(+)</text>
        <dbReference type="Rhea" id="RHEA:23676"/>
        <dbReference type="ChEBI" id="CHEBI:15378"/>
        <dbReference type="ChEBI" id="CHEBI:30616"/>
        <dbReference type="ChEBI" id="CHEBI:43474"/>
        <dbReference type="ChEBI" id="CHEBI:57791"/>
        <dbReference type="ChEBI" id="CHEBI:83900"/>
        <dbReference type="ChEBI" id="CHEBI:83905"/>
        <dbReference type="ChEBI" id="CHEBI:456216"/>
        <dbReference type="EC" id="6.3.2.13"/>
    </reaction>
</comment>
<sequence>MTTNTHPATTLDRLLAAYTEAALPATAINDVCLDSRTLGAGALFLALAGSRGHGLDHIEHALAGGAAAIAYEPAEGLKVPALDLPLIPVPGLTIRAGEIAADFYNRPAERLHMTGITGTDGKTSCAWLLAQAMGKLGMACGYIGTLGFGDPAALSLATHTTPDATRIQHWLARIADSGFSAAAMEVSSHALAQHRTDAVAFDVAVLTQIGRDHLDYHGSDAAYAAAKRRLFAHDTLSHVVLNADDEHGAAWLAEAATRDDVTPIAYGKRSAVAERAHHVHIARVDAHADGLGVTLATHAGRTRLDTGLIGLFHAHNLAACMAVLLARGVDLADASRALSAATTVPGRMERIAGHDEAGLAAAPLVVVDYAHTAGALEAALSSLRAHATGQVFCVFGCGGDRDRGKRALMGAAAGGADRVWLTDDNPRGETPADIVAEIRAGLPADWIEGSHFNIEHRRARAIAAAINAAGPADVVLIAGKGHETTQQYGSHIYPFDDRVSAAQALNARRAASGQARETS</sequence>
<feature type="binding site" evidence="7">
    <location>
        <position position="483"/>
    </location>
    <ligand>
        <name>meso-2,6-diaminopimelate</name>
        <dbReference type="ChEBI" id="CHEBI:57791"/>
    </ligand>
</feature>
<dbReference type="GO" id="GO:0009252">
    <property type="term" value="P:peptidoglycan biosynthetic process"/>
    <property type="evidence" value="ECO:0007669"/>
    <property type="project" value="UniProtKB-UniRule"/>
</dbReference>
<dbReference type="GO" id="GO:0000287">
    <property type="term" value="F:magnesium ion binding"/>
    <property type="evidence" value="ECO:0007669"/>
    <property type="project" value="UniProtKB-UniRule"/>
</dbReference>
<dbReference type="PANTHER" id="PTHR23135">
    <property type="entry name" value="MUR LIGASE FAMILY MEMBER"/>
    <property type="match status" value="1"/>
</dbReference>
<dbReference type="NCBIfam" id="TIGR01085">
    <property type="entry name" value="murE"/>
    <property type="match status" value="1"/>
</dbReference>
<dbReference type="Pfam" id="PF02875">
    <property type="entry name" value="Mur_ligase_C"/>
    <property type="match status" value="1"/>
</dbReference>
<feature type="binding site" evidence="7">
    <location>
        <begin position="118"/>
        <end position="124"/>
    </location>
    <ligand>
        <name>ATP</name>
        <dbReference type="ChEBI" id="CHEBI:30616"/>
    </ligand>
</feature>
<keyword evidence="5 7" id="KW-0131">Cell cycle</keyword>
<feature type="binding site" evidence="7">
    <location>
        <position position="33"/>
    </location>
    <ligand>
        <name>UDP-N-acetyl-alpha-D-muramoyl-L-alanyl-D-glutamate</name>
        <dbReference type="ChEBI" id="CHEBI:83900"/>
    </ligand>
</feature>
<evidence type="ECO:0000256" key="4">
    <source>
        <dbReference type="ARBA" id="ARBA00022984"/>
    </source>
</evidence>
<dbReference type="RefSeq" id="WP_123658077.1">
    <property type="nucleotide sequence ID" value="NZ_AYKG01000021.1"/>
</dbReference>
<feature type="binding site" evidence="7">
    <location>
        <begin position="160"/>
        <end position="161"/>
    </location>
    <ligand>
        <name>UDP-N-acetyl-alpha-D-muramoyl-L-alanyl-D-glutamate</name>
        <dbReference type="ChEBI" id="CHEBI:83900"/>
    </ligand>
</feature>
<dbReference type="InterPro" id="IPR000713">
    <property type="entry name" value="Mur_ligase_N"/>
</dbReference>
<keyword evidence="13" id="KW-1185">Reference proteome</keyword>
<dbReference type="SUPFAM" id="SSF53244">
    <property type="entry name" value="MurD-like peptide ligases, peptide-binding domain"/>
    <property type="match status" value="1"/>
</dbReference>
<feature type="binding site" evidence="7">
    <location>
        <position position="479"/>
    </location>
    <ligand>
        <name>meso-2,6-diaminopimelate</name>
        <dbReference type="ChEBI" id="CHEBI:57791"/>
    </ligand>
</feature>
<evidence type="ECO:0000313" key="12">
    <source>
        <dbReference type="EMBL" id="ROO28436.1"/>
    </source>
</evidence>
<comment type="PTM">
    <text evidence="7">Carboxylation is probably crucial for Mg(2+) binding and, consequently, for the gamma-phosphate positioning of ATP.</text>
</comment>
<keyword evidence="7" id="KW-0547">Nucleotide-binding</keyword>
<dbReference type="Pfam" id="PF08245">
    <property type="entry name" value="Mur_ligase_M"/>
    <property type="match status" value="1"/>
</dbReference>